<evidence type="ECO:0000313" key="3">
    <source>
        <dbReference type="Proteomes" id="UP001215598"/>
    </source>
</evidence>
<name>A0AAD7H638_9AGAR</name>
<dbReference type="Proteomes" id="UP001215598">
    <property type="component" value="Unassembled WGS sequence"/>
</dbReference>
<evidence type="ECO:0000256" key="1">
    <source>
        <dbReference type="SAM" id="MobiDB-lite"/>
    </source>
</evidence>
<proteinExistence type="predicted"/>
<evidence type="ECO:0000313" key="2">
    <source>
        <dbReference type="EMBL" id="KAJ7713335.1"/>
    </source>
</evidence>
<accession>A0AAD7H638</accession>
<comment type="caution">
    <text evidence="2">The sequence shown here is derived from an EMBL/GenBank/DDBJ whole genome shotgun (WGS) entry which is preliminary data.</text>
</comment>
<dbReference type="EMBL" id="JARKIB010000345">
    <property type="protein sequence ID" value="KAJ7713335.1"/>
    <property type="molecule type" value="Genomic_DNA"/>
</dbReference>
<feature type="region of interest" description="Disordered" evidence="1">
    <location>
        <begin position="115"/>
        <end position="154"/>
    </location>
</feature>
<protein>
    <submittedName>
        <fullName evidence="2">Uncharacterized protein</fullName>
    </submittedName>
</protein>
<reference evidence="2" key="1">
    <citation type="submission" date="2023-03" db="EMBL/GenBank/DDBJ databases">
        <title>Massive genome expansion in bonnet fungi (Mycena s.s.) driven by repeated elements and novel gene families across ecological guilds.</title>
        <authorList>
            <consortium name="Lawrence Berkeley National Laboratory"/>
            <person name="Harder C.B."/>
            <person name="Miyauchi S."/>
            <person name="Viragh M."/>
            <person name="Kuo A."/>
            <person name="Thoen E."/>
            <person name="Andreopoulos B."/>
            <person name="Lu D."/>
            <person name="Skrede I."/>
            <person name="Drula E."/>
            <person name="Henrissat B."/>
            <person name="Morin E."/>
            <person name="Kohler A."/>
            <person name="Barry K."/>
            <person name="LaButti K."/>
            <person name="Morin E."/>
            <person name="Salamov A."/>
            <person name="Lipzen A."/>
            <person name="Mereny Z."/>
            <person name="Hegedus B."/>
            <person name="Baldrian P."/>
            <person name="Stursova M."/>
            <person name="Weitz H."/>
            <person name="Taylor A."/>
            <person name="Grigoriev I.V."/>
            <person name="Nagy L.G."/>
            <person name="Martin F."/>
            <person name="Kauserud H."/>
        </authorList>
    </citation>
    <scope>NUCLEOTIDE SEQUENCE</scope>
    <source>
        <strain evidence="2">CBHHK182m</strain>
    </source>
</reference>
<organism evidence="2 3">
    <name type="scientific">Mycena metata</name>
    <dbReference type="NCBI Taxonomy" id="1033252"/>
    <lineage>
        <taxon>Eukaryota</taxon>
        <taxon>Fungi</taxon>
        <taxon>Dikarya</taxon>
        <taxon>Basidiomycota</taxon>
        <taxon>Agaricomycotina</taxon>
        <taxon>Agaricomycetes</taxon>
        <taxon>Agaricomycetidae</taxon>
        <taxon>Agaricales</taxon>
        <taxon>Marasmiineae</taxon>
        <taxon>Mycenaceae</taxon>
        <taxon>Mycena</taxon>
    </lineage>
</organism>
<keyword evidence="3" id="KW-1185">Reference proteome</keyword>
<sequence>MIPTIKEDAPPGYLFLCPKEAFETGPLLSKWPDCPAYWSLDPSGVERLSTKDATHLGFPPCQLTTKVSGWSWDDSVYAGLRQFHQGKGFDPDSQDVALHLGHPLYQVSSGRDPLFAHCDEEDSSTEADDNSETASEEDVESGEEFEEQMSVHDGHEQVNELTTLHDEDQDVNVHDGYGEADERTSTHDDDSAISQVSNFIMNVQLLLVLFVILCSVYDAF</sequence>
<gene>
    <name evidence="2" type="ORF">B0H16DRAFT_544873</name>
</gene>
<dbReference type="AlphaFoldDB" id="A0AAD7H638"/>
<feature type="compositionally biased region" description="Acidic residues" evidence="1">
    <location>
        <begin position="119"/>
        <end position="147"/>
    </location>
</feature>